<keyword evidence="7" id="KW-0732">Signal</keyword>
<sequence>MALAGAFPAPSGAAPAELAPIAVIGDDPDDPRVFEGSTATRTATPLREVPQTVDTVKVPDALNYGARTLGEALAGVPNVTDASDTRFDGLRIRGFDAGSDFYLDGVRDDSQYVRDLHNIERIEVLKGPAGVLYGRGSQGGIVNRVSKAPGPGRASTLEVRLGGEDFRSLYADLSADPSDTVSLRLNVGGENAGSFRHGVSSRRRLASPALAWRITPRLDWLAQYEHSRYDRVPDRGIPSVDGRPAPVGRSTVYGDPGRDNIDDRVQVLRSRLRYRAANGWELRHTLSTFRLHSDFDNTYLSGWRAETGLVQRQRWQQHLRARHLYNVFEAEGTFATGWLEHRLLAGVELGSQHRDPTLHRAATKGPGAQPVPGLALHHPDLSQQHHGRMERASDARHRVRTQGYYLQDQLRLSESWQVVAGARLDRFGVRTRNRLLGLEGSRGDRSVSPRLGVVWTPWPAHAFYASYSKTFSPTGGGTIGITPDARGNANDLPPEHTRQYEAGVKSDWLDGRLSTMLAVYQLELYNRRTRAPHDPTRILLTGLQRSRGLEMSGAGRLAVKIQ</sequence>
<evidence type="ECO:0000256" key="14">
    <source>
        <dbReference type="PROSITE-ProRule" id="PRU01360"/>
    </source>
</evidence>
<keyword evidence="8" id="KW-0408">Iron</keyword>
<evidence type="ECO:0000313" key="18">
    <source>
        <dbReference type="EMBL" id="SUV66735.1"/>
    </source>
</evidence>
<dbReference type="InterPro" id="IPR036942">
    <property type="entry name" value="Beta-barrel_TonB_sf"/>
</dbReference>
<organism evidence="18 19">
    <name type="scientific">Bordetella pertussis</name>
    <dbReference type="NCBI Taxonomy" id="520"/>
    <lineage>
        <taxon>Bacteria</taxon>
        <taxon>Pseudomonadati</taxon>
        <taxon>Pseudomonadota</taxon>
        <taxon>Betaproteobacteria</taxon>
        <taxon>Burkholderiales</taxon>
        <taxon>Alcaligenaceae</taxon>
        <taxon>Bordetella</taxon>
    </lineage>
</organism>
<evidence type="ECO:0000256" key="5">
    <source>
        <dbReference type="ARBA" id="ARBA00022496"/>
    </source>
</evidence>
<evidence type="ECO:0000259" key="17">
    <source>
        <dbReference type="Pfam" id="PF07715"/>
    </source>
</evidence>
<evidence type="ECO:0000256" key="1">
    <source>
        <dbReference type="ARBA" id="ARBA00004571"/>
    </source>
</evidence>
<dbReference type="InterPro" id="IPR039426">
    <property type="entry name" value="TonB-dep_rcpt-like"/>
</dbReference>
<gene>
    <name evidence="18" type="primary">fiu</name>
    <name evidence="18" type="ORF">NCTC10911_03798</name>
</gene>
<feature type="domain" description="TonB-dependent receptor plug" evidence="17">
    <location>
        <begin position="46"/>
        <end position="141"/>
    </location>
</feature>
<evidence type="ECO:0000256" key="6">
    <source>
        <dbReference type="ARBA" id="ARBA00022692"/>
    </source>
</evidence>
<dbReference type="PANTHER" id="PTHR32552">
    <property type="entry name" value="FERRICHROME IRON RECEPTOR-RELATED"/>
    <property type="match status" value="1"/>
</dbReference>
<keyword evidence="9" id="KW-0406">Ion transport</keyword>
<evidence type="ECO:0000256" key="8">
    <source>
        <dbReference type="ARBA" id="ARBA00023004"/>
    </source>
</evidence>
<proteinExistence type="inferred from homology"/>
<reference evidence="18 19" key="1">
    <citation type="submission" date="2018-06" db="EMBL/GenBank/DDBJ databases">
        <authorList>
            <consortium name="Pathogen Informatics"/>
            <person name="Doyle S."/>
        </authorList>
    </citation>
    <scope>NUCLEOTIDE SEQUENCE [LARGE SCALE GENOMIC DNA]</scope>
    <source>
        <strain evidence="18 19">NCTC10911</strain>
    </source>
</reference>
<keyword evidence="6 14" id="KW-0812">Transmembrane</keyword>
<dbReference type="Gene3D" id="2.170.130.10">
    <property type="entry name" value="TonB-dependent receptor, plug domain"/>
    <property type="match status" value="1"/>
</dbReference>
<dbReference type="InterPro" id="IPR037066">
    <property type="entry name" value="Plug_dom_sf"/>
</dbReference>
<dbReference type="Gene3D" id="2.40.170.20">
    <property type="entry name" value="TonB-dependent receptor, beta-barrel domain"/>
    <property type="match status" value="1"/>
</dbReference>
<protein>
    <submittedName>
        <fullName evidence="18">TonB-dependent receptor Fiu</fullName>
    </submittedName>
</protein>
<dbReference type="EMBL" id="UFTT01000002">
    <property type="protein sequence ID" value="SUV66735.1"/>
    <property type="molecule type" value="Genomic_DNA"/>
</dbReference>
<evidence type="ECO:0000256" key="12">
    <source>
        <dbReference type="ARBA" id="ARBA00023170"/>
    </source>
</evidence>
<dbReference type="InterPro" id="IPR000531">
    <property type="entry name" value="Beta-barrel_TonB"/>
</dbReference>
<dbReference type="SUPFAM" id="SSF56935">
    <property type="entry name" value="Porins"/>
    <property type="match status" value="1"/>
</dbReference>
<dbReference type="AlphaFoldDB" id="A0A381A848"/>
<keyword evidence="3 14" id="KW-0813">Transport</keyword>
<evidence type="ECO:0000256" key="4">
    <source>
        <dbReference type="ARBA" id="ARBA00022452"/>
    </source>
</evidence>
<feature type="domain" description="TonB-dependent receptor-like beta-barrel" evidence="16">
    <location>
        <begin position="214"/>
        <end position="556"/>
    </location>
</feature>
<evidence type="ECO:0000256" key="11">
    <source>
        <dbReference type="ARBA" id="ARBA00023136"/>
    </source>
</evidence>
<keyword evidence="13 14" id="KW-0998">Cell outer membrane</keyword>
<evidence type="ECO:0000256" key="13">
    <source>
        <dbReference type="ARBA" id="ARBA00023237"/>
    </source>
</evidence>
<evidence type="ECO:0000256" key="9">
    <source>
        <dbReference type="ARBA" id="ARBA00023065"/>
    </source>
</evidence>
<dbReference type="PANTHER" id="PTHR32552:SF68">
    <property type="entry name" value="FERRICHROME OUTER MEMBRANE TRANSPORTER_PHAGE RECEPTOR"/>
    <property type="match status" value="1"/>
</dbReference>
<dbReference type="InterPro" id="IPR012910">
    <property type="entry name" value="Plug_dom"/>
</dbReference>
<evidence type="ECO:0000256" key="15">
    <source>
        <dbReference type="RuleBase" id="RU003357"/>
    </source>
</evidence>
<evidence type="ECO:0000313" key="19">
    <source>
        <dbReference type="Proteomes" id="UP000255014"/>
    </source>
</evidence>
<dbReference type="Pfam" id="PF07715">
    <property type="entry name" value="Plug"/>
    <property type="match status" value="1"/>
</dbReference>
<evidence type="ECO:0000256" key="10">
    <source>
        <dbReference type="ARBA" id="ARBA00023077"/>
    </source>
</evidence>
<evidence type="ECO:0000256" key="3">
    <source>
        <dbReference type="ARBA" id="ARBA00022448"/>
    </source>
</evidence>
<keyword evidence="5" id="KW-0410">Iron transport</keyword>
<dbReference type="Proteomes" id="UP000255014">
    <property type="component" value="Unassembled WGS sequence"/>
</dbReference>
<keyword evidence="12 18" id="KW-0675">Receptor</keyword>
<comment type="similarity">
    <text evidence="2 14 15">Belongs to the TonB-dependent receptor family.</text>
</comment>
<dbReference type="GO" id="GO:0009279">
    <property type="term" value="C:cell outer membrane"/>
    <property type="evidence" value="ECO:0007669"/>
    <property type="project" value="UniProtKB-SubCell"/>
</dbReference>
<dbReference type="PROSITE" id="PS52016">
    <property type="entry name" value="TONB_DEPENDENT_REC_3"/>
    <property type="match status" value="1"/>
</dbReference>
<name>A0A381A848_BORPT</name>
<keyword evidence="10 15" id="KW-0798">TonB box</keyword>
<dbReference type="Pfam" id="PF00593">
    <property type="entry name" value="TonB_dep_Rec_b-barrel"/>
    <property type="match status" value="1"/>
</dbReference>
<accession>A0A381A848</accession>
<keyword evidence="11 14" id="KW-0472">Membrane</keyword>
<evidence type="ECO:0000259" key="16">
    <source>
        <dbReference type="Pfam" id="PF00593"/>
    </source>
</evidence>
<evidence type="ECO:0000256" key="2">
    <source>
        <dbReference type="ARBA" id="ARBA00009810"/>
    </source>
</evidence>
<evidence type="ECO:0000256" key="7">
    <source>
        <dbReference type="ARBA" id="ARBA00022729"/>
    </source>
</evidence>
<comment type="subcellular location">
    <subcellularLocation>
        <location evidence="1 14">Cell outer membrane</location>
        <topology evidence="1 14">Multi-pass membrane protein</topology>
    </subcellularLocation>
</comment>
<keyword evidence="4 14" id="KW-1134">Transmembrane beta strand</keyword>
<dbReference type="GO" id="GO:0015344">
    <property type="term" value="F:siderophore uptake transmembrane transporter activity"/>
    <property type="evidence" value="ECO:0007669"/>
    <property type="project" value="TreeGrafter"/>
</dbReference>